<gene>
    <name evidence="1" type="ORF">CYMTET_23298</name>
</gene>
<keyword evidence="2" id="KW-1185">Reference proteome</keyword>
<protein>
    <submittedName>
        <fullName evidence="1">Uncharacterized protein</fullName>
    </submittedName>
</protein>
<reference evidence="1 2" key="1">
    <citation type="journal article" date="2015" name="Genome Biol. Evol.">
        <title>Comparative Genomics of a Bacterivorous Green Alga Reveals Evolutionary Causalities and Consequences of Phago-Mixotrophic Mode of Nutrition.</title>
        <authorList>
            <person name="Burns J.A."/>
            <person name="Paasch A."/>
            <person name="Narechania A."/>
            <person name="Kim E."/>
        </authorList>
    </citation>
    <scope>NUCLEOTIDE SEQUENCE [LARGE SCALE GENOMIC DNA]</scope>
    <source>
        <strain evidence="1 2">PLY_AMNH</strain>
    </source>
</reference>
<sequence length="117" mass="12879">MSILHMLIEMFRTIRIAQQQVLTAAAMVTATTTPPTDHTWQQRAARFFEEHALGSDGGFGEIFHRLMSPGGGTTSETGTGICYSWYGLVRVPQTAADCRDLIDAMAETVAETLRSDR</sequence>
<organism evidence="1 2">
    <name type="scientific">Cymbomonas tetramitiformis</name>
    <dbReference type="NCBI Taxonomy" id="36881"/>
    <lineage>
        <taxon>Eukaryota</taxon>
        <taxon>Viridiplantae</taxon>
        <taxon>Chlorophyta</taxon>
        <taxon>Pyramimonadophyceae</taxon>
        <taxon>Pyramimonadales</taxon>
        <taxon>Pyramimonadaceae</taxon>
        <taxon>Cymbomonas</taxon>
    </lineage>
</organism>
<accession>A0AAE0L186</accession>
<name>A0AAE0L186_9CHLO</name>
<dbReference type="Proteomes" id="UP001190700">
    <property type="component" value="Unassembled WGS sequence"/>
</dbReference>
<proteinExistence type="predicted"/>
<evidence type="ECO:0000313" key="1">
    <source>
        <dbReference type="EMBL" id="KAK3268187.1"/>
    </source>
</evidence>
<comment type="caution">
    <text evidence="1">The sequence shown here is derived from an EMBL/GenBank/DDBJ whole genome shotgun (WGS) entry which is preliminary data.</text>
</comment>
<dbReference type="AlphaFoldDB" id="A0AAE0L186"/>
<evidence type="ECO:0000313" key="2">
    <source>
        <dbReference type="Proteomes" id="UP001190700"/>
    </source>
</evidence>
<dbReference type="EMBL" id="LGRX02011974">
    <property type="protein sequence ID" value="KAK3268187.1"/>
    <property type="molecule type" value="Genomic_DNA"/>
</dbReference>